<dbReference type="InterPro" id="IPR008271">
    <property type="entry name" value="Ser/Thr_kinase_AS"/>
</dbReference>
<evidence type="ECO:0000256" key="5">
    <source>
        <dbReference type="ARBA" id="ARBA00022840"/>
    </source>
</evidence>
<evidence type="ECO:0000313" key="7">
    <source>
        <dbReference type="EMBL" id="RKP32528.1"/>
    </source>
</evidence>
<dbReference type="SUPFAM" id="SSF56112">
    <property type="entry name" value="Protein kinase-like (PK-like)"/>
    <property type="match status" value="1"/>
</dbReference>
<evidence type="ECO:0000256" key="2">
    <source>
        <dbReference type="ARBA" id="ARBA00022679"/>
    </source>
</evidence>
<feature type="domain" description="Protein kinase" evidence="6">
    <location>
        <begin position="75"/>
        <end position="369"/>
    </location>
</feature>
<reference evidence="8" key="1">
    <citation type="journal article" date="2018" name="Nat. Microbiol.">
        <title>Leveraging single-cell genomics to expand the fungal tree of life.</title>
        <authorList>
            <person name="Ahrendt S.R."/>
            <person name="Quandt C.A."/>
            <person name="Ciobanu D."/>
            <person name="Clum A."/>
            <person name="Salamov A."/>
            <person name="Andreopoulos B."/>
            <person name="Cheng J.F."/>
            <person name="Woyke T."/>
            <person name="Pelin A."/>
            <person name="Henrissat B."/>
            <person name="Reynolds N.K."/>
            <person name="Benny G.L."/>
            <person name="Smith M.E."/>
            <person name="James T.Y."/>
            <person name="Grigoriev I.V."/>
        </authorList>
    </citation>
    <scope>NUCLEOTIDE SEQUENCE [LARGE SCALE GENOMIC DNA]</scope>
    <source>
        <strain evidence="8">Baker2002</strain>
    </source>
</reference>
<dbReference type="GO" id="GO:0004674">
    <property type="term" value="F:protein serine/threonine kinase activity"/>
    <property type="evidence" value="ECO:0007669"/>
    <property type="project" value="UniProtKB-KW"/>
</dbReference>
<evidence type="ECO:0000256" key="4">
    <source>
        <dbReference type="ARBA" id="ARBA00022777"/>
    </source>
</evidence>
<evidence type="ECO:0000256" key="1">
    <source>
        <dbReference type="ARBA" id="ARBA00022527"/>
    </source>
</evidence>
<dbReference type="SMART" id="SM00220">
    <property type="entry name" value="S_TKc"/>
    <property type="match status" value="1"/>
</dbReference>
<keyword evidence="3" id="KW-0547">Nucleotide-binding</keyword>
<dbReference type="EMBL" id="ML004431">
    <property type="protein sequence ID" value="RKP32528.1"/>
    <property type="molecule type" value="Genomic_DNA"/>
</dbReference>
<dbReference type="PROSITE" id="PS50011">
    <property type="entry name" value="PROTEIN_KINASE_DOM"/>
    <property type="match status" value="1"/>
</dbReference>
<protein>
    <submittedName>
        <fullName evidence="7">Kinase-like protein</fullName>
    </submittedName>
</protein>
<organism evidence="7 8">
    <name type="scientific">Metschnikowia bicuspidata</name>
    <dbReference type="NCBI Taxonomy" id="27322"/>
    <lineage>
        <taxon>Eukaryota</taxon>
        <taxon>Fungi</taxon>
        <taxon>Dikarya</taxon>
        <taxon>Ascomycota</taxon>
        <taxon>Saccharomycotina</taxon>
        <taxon>Pichiomycetes</taxon>
        <taxon>Metschnikowiaceae</taxon>
        <taxon>Metschnikowia</taxon>
    </lineage>
</organism>
<dbReference type="Proteomes" id="UP000268321">
    <property type="component" value="Unassembled WGS sequence"/>
</dbReference>
<dbReference type="OrthoDB" id="63267at2759"/>
<evidence type="ECO:0000313" key="8">
    <source>
        <dbReference type="Proteomes" id="UP000268321"/>
    </source>
</evidence>
<dbReference type="GO" id="GO:0005524">
    <property type="term" value="F:ATP binding"/>
    <property type="evidence" value="ECO:0007669"/>
    <property type="project" value="UniProtKB-KW"/>
</dbReference>
<dbReference type="PANTHER" id="PTHR24351">
    <property type="entry name" value="RIBOSOMAL PROTEIN S6 KINASE"/>
    <property type="match status" value="1"/>
</dbReference>
<proteinExistence type="predicted"/>
<dbReference type="InterPro" id="IPR045270">
    <property type="entry name" value="STKc_AGC"/>
</dbReference>
<dbReference type="Gene3D" id="3.30.200.20">
    <property type="entry name" value="Phosphorylase Kinase, domain 1"/>
    <property type="match status" value="1"/>
</dbReference>
<evidence type="ECO:0000256" key="3">
    <source>
        <dbReference type="ARBA" id="ARBA00022741"/>
    </source>
</evidence>
<accession>A0A4P9ZHU1</accession>
<dbReference type="Gene3D" id="1.10.510.10">
    <property type="entry name" value="Transferase(Phosphotransferase) domain 1"/>
    <property type="match status" value="1"/>
</dbReference>
<dbReference type="InterPro" id="IPR011009">
    <property type="entry name" value="Kinase-like_dom_sf"/>
</dbReference>
<dbReference type="CDD" id="cd05123">
    <property type="entry name" value="STKc_AGC"/>
    <property type="match status" value="1"/>
</dbReference>
<gene>
    <name evidence="7" type="ORF">METBISCDRAFT_29630</name>
</gene>
<keyword evidence="1" id="KW-0723">Serine/threonine-protein kinase</keyword>
<keyword evidence="5" id="KW-0067">ATP-binding</keyword>
<dbReference type="PROSITE" id="PS00108">
    <property type="entry name" value="PROTEIN_KINASE_ST"/>
    <property type="match status" value="1"/>
</dbReference>
<sequence>MSDIFSMNGCESELVQGMAALNYRLLHEELLAPTLVSDQVDHLDHQHAPHENGAGTGALFGLAERPASSAKSEATSDSDTVGDLLPGSIPILTRQQSSASKFFLSHEVELHDSFVSSSLNHFETIRVLVFLVREKSTGRLFAQKQLQKASLVINESNEIHQKSYRWTLNEKTILERFNHPNIVKLYYAFQDKNKLYLILEYLYGGEIFHHFAQQRYLSEKDVSFYIVQMVLTLRYLYRHLKVIYRDLKPENCMLNSRGHWCSQTLGGDRKHSMIGTAQYMAPEVFKGECYDFRVDWWSLGCVAYDMLTDGPPLMGQTNEKIMEKVVHSKKHLRNPFYLLLDAKDLLCKLLQPNRQKRFDIDNDLTHLLASANYDDVLPQILPIITDPILAENFDEEFMYVPLCGGVNGMDVNGHDVLHVNGFSYTNKSLLNGVFRGAT</sequence>
<dbReference type="AlphaFoldDB" id="A0A4P9ZHU1"/>
<dbReference type="Pfam" id="PF00069">
    <property type="entry name" value="Pkinase"/>
    <property type="match status" value="1"/>
</dbReference>
<name>A0A4P9ZHU1_9ASCO</name>
<evidence type="ECO:0000259" key="6">
    <source>
        <dbReference type="PROSITE" id="PS50011"/>
    </source>
</evidence>
<keyword evidence="8" id="KW-1185">Reference proteome</keyword>
<keyword evidence="2" id="KW-0808">Transferase</keyword>
<dbReference type="InterPro" id="IPR000719">
    <property type="entry name" value="Prot_kinase_dom"/>
</dbReference>
<keyword evidence="4 7" id="KW-0418">Kinase</keyword>